<reference evidence="1" key="1">
    <citation type="submission" date="2020-04" db="EMBL/GenBank/DDBJ databases">
        <authorList>
            <person name="Chiriac C."/>
            <person name="Salcher M."/>
            <person name="Ghai R."/>
            <person name="Kavagutti S V."/>
        </authorList>
    </citation>
    <scope>NUCLEOTIDE SEQUENCE</scope>
</reference>
<proteinExistence type="predicted"/>
<sequence length="240" mass="26013">MTTPSAFNSVRALIDRAYVNCGLIAAGSQANSQQYADGLNRLNERVNFLQTKGLKLFTNVDTPMALVANAGTYVLGPGASLGVAMTKPMRVPLAYFLDVSGNKVPLTPISWQELSILQTANQFGTPVNYFVDKQETQLNITLWPTPDSTAATGSVHLILQTQVGQGVLLTDAISFPQEWFNGLSWDLADELATGQPAAIVLRCAMKAKEFIEALEGWDVEDAQTFLTVDPRMTYGSSDFA</sequence>
<dbReference type="EMBL" id="LR796138">
    <property type="protein sequence ID" value="CAB4120872.1"/>
    <property type="molecule type" value="Genomic_DNA"/>
</dbReference>
<name>A0A6J5KI93_9CAUD</name>
<evidence type="ECO:0000313" key="1">
    <source>
        <dbReference type="EMBL" id="CAB4120872.1"/>
    </source>
</evidence>
<gene>
    <name evidence="1" type="ORF">UFOVP2_40</name>
</gene>
<accession>A0A6J5KI93</accession>
<organism evidence="1">
    <name type="scientific">uncultured Caudovirales phage</name>
    <dbReference type="NCBI Taxonomy" id="2100421"/>
    <lineage>
        <taxon>Viruses</taxon>
        <taxon>Duplodnaviria</taxon>
        <taxon>Heunggongvirae</taxon>
        <taxon>Uroviricota</taxon>
        <taxon>Caudoviricetes</taxon>
        <taxon>Peduoviridae</taxon>
        <taxon>Maltschvirus</taxon>
        <taxon>Maltschvirus maltsch</taxon>
    </lineage>
</organism>
<protein>
    <submittedName>
        <fullName evidence="1">Uncharacterized protein</fullName>
    </submittedName>
</protein>